<feature type="transmembrane region" description="Helical" evidence="7">
    <location>
        <begin position="164"/>
        <end position="189"/>
    </location>
</feature>
<dbReference type="GO" id="GO:0005789">
    <property type="term" value="C:endoplasmic reticulum membrane"/>
    <property type="evidence" value="ECO:0007669"/>
    <property type="project" value="InterPro"/>
</dbReference>
<evidence type="ECO:0000256" key="2">
    <source>
        <dbReference type="ARBA" id="ARBA00009816"/>
    </source>
</evidence>
<dbReference type="GeneTree" id="ENSGT00390000008240"/>
<reference evidence="8" key="3">
    <citation type="submission" date="2025-09" db="UniProtKB">
        <authorList>
            <consortium name="Ensembl"/>
        </authorList>
    </citation>
    <scope>IDENTIFICATION</scope>
</reference>
<comment type="similarity">
    <text evidence="2">Belongs to the DUOXA family.</text>
</comment>
<evidence type="ECO:0000313" key="8">
    <source>
        <dbReference type="Ensembl" id="ENSHHUP00000011893.1"/>
    </source>
</evidence>
<feature type="transmembrane region" description="Helical" evidence="7">
    <location>
        <begin position="138"/>
        <end position="157"/>
    </location>
</feature>
<dbReference type="PANTHER" id="PTHR31158:SF1">
    <property type="entry name" value="DOXA1 FACTOR-RELATED"/>
    <property type="match status" value="1"/>
</dbReference>
<evidence type="ECO:0000256" key="7">
    <source>
        <dbReference type="SAM" id="Phobius"/>
    </source>
</evidence>
<dbReference type="PANTHER" id="PTHR31158">
    <property type="entry name" value="DUAL OXIDASE 2"/>
    <property type="match status" value="1"/>
</dbReference>
<evidence type="ECO:0000256" key="3">
    <source>
        <dbReference type="ARBA" id="ARBA00022692"/>
    </source>
</evidence>
<keyword evidence="4 7" id="KW-1133">Transmembrane helix</keyword>
<feature type="transmembrane region" description="Helical" evidence="7">
    <location>
        <begin position="59"/>
        <end position="78"/>
    </location>
</feature>
<name>A0A4W5K3G9_9TELE</name>
<reference evidence="9" key="1">
    <citation type="submission" date="2018-06" db="EMBL/GenBank/DDBJ databases">
        <title>Genome assembly of Danube salmon.</title>
        <authorList>
            <person name="Macqueen D.J."/>
            <person name="Gundappa M.K."/>
        </authorList>
    </citation>
    <scope>NUCLEOTIDE SEQUENCE [LARGE SCALE GENOMIC DNA]</scope>
</reference>
<reference evidence="8" key="2">
    <citation type="submission" date="2025-08" db="UniProtKB">
        <authorList>
            <consortium name="Ensembl"/>
        </authorList>
    </citation>
    <scope>IDENTIFICATION</scope>
</reference>
<evidence type="ECO:0000256" key="1">
    <source>
        <dbReference type="ARBA" id="ARBA00004141"/>
    </source>
</evidence>
<proteinExistence type="inferred from homology"/>
<evidence type="ECO:0000256" key="6">
    <source>
        <dbReference type="ARBA" id="ARBA00023180"/>
    </source>
</evidence>
<dbReference type="Pfam" id="PF10204">
    <property type="entry name" value="DuoxA"/>
    <property type="match status" value="2"/>
</dbReference>
<dbReference type="AlphaFoldDB" id="A0A4W5K3G9"/>
<organism evidence="8 9">
    <name type="scientific">Hucho hucho</name>
    <name type="common">huchen</name>
    <dbReference type="NCBI Taxonomy" id="62062"/>
    <lineage>
        <taxon>Eukaryota</taxon>
        <taxon>Metazoa</taxon>
        <taxon>Chordata</taxon>
        <taxon>Craniata</taxon>
        <taxon>Vertebrata</taxon>
        <taxon>Euteleostomi</taxon>
        <taxon>Actinopterygii</taxon>
        <taxon>Neopterygii</taxon>
        <taxon>Teleostei</taxon>
        <taxon>Protacanthopterygii</taxon>
        <taxon>Salmoniformes</taxon>
        <taxon>Salmonidae</taxon>
        <taxon>Salmoninae</taxon>
        <taxon>Hucho</taxon>
    </lineage>
</organism>
<evidence type="ECO:0000313" key="9">
    <source>
        <dbReference type="Proteomes" id="UP000314982"/>
    </source>
</evidence>
<evidence type="ECO:0000256" key="4">
    <source>
        <dbReference type="ARBA" id="ARBA00022989"/>
    </source>
</evidence>
<feature type="transmembrane region" description="Helical" evidence="7">
    <location>
        <begin position="209"/>
        <end position="230"/>
    </location>
</feature>
<protein>
    <submittedName>
        <fullName evidence="8">Dual oxidase 2</fullName>
    </submittedName>
</protein>
<comment type="subcellular location">
    <subcellularLocation>
        <location evidence="1">Membrane</location>
        <topology evidence="1">Multi-pass membrane protein</topology>
    </subcellularLocation>
</comment>
<dbReference type="GO" id="GO:0015031">
    <property type="term" value="P:protein transport"/>
    <property type="evidence" value="ECO:0007669"/>
    <property type="project" value="InterPro"/>
</dbReference>
<dbReference type="Ensembl" id="ENSHHUT00000012264.1">
    <property type="protein sequence ID" value="ENSHHUP00000011893.1"/>
    <property type="gene ID" value="ENSHHUG00000007240.1"/>
</dbReference>
<dbReference type="Proteomes" id="UP000314982">
    <property type="component" value="Unassembled WGS sequence"/>
</dbReference>
<keyword evidence="9" id="KW-1185">Reference proteome</keyword>
<sequence length="306" mass="34421">CIVVGHMTFYDDIYPFYPLQRTSFIFSTHLLTIILVFLVLTVSFLLILPGIRGKLRLFWMLRIIISFFIGVVIVGNPVNQLNETINYNEMFEWKDTIDEEYEDALERGLPSPILYIAEKFTLNNPCGLIYQYRYSGRYASATLWTAFCCWMVANVLFSMPVILYAGYMMVATAAFIFFSMASFSTIMNLPTCLFTIGTSGAFQTEYSGSFWLALATGVLCLVIGILVVLLDCIIPEKTREAFSVGVDNDEDEDVYFGEGYLNSNFLASVTTTPLTTLVLPTVSLPVLVRRSRCKSSSGPGRRLVAF</sequence>
<evidence type="ECO:0000256" key="5">
    <source>
        <dbReference type="ARBA" id="ARBA00023136"/>
    </source>
</evidence>
<keyword evidence="5 7" id="KW-0472">Membrane</keyword>
<accession>A0A4W5K3G9</accession>
<dbReference type="InterPro" id="IPR018469">
    <property type="entry name" value="Dual_oxidase_maturation_fac"/>
</dbReference>
<feature type="transmembrane region" description="Helical" evidence="7">
    <location>
        <begin position="24"/>
        <end position="47"/>
    </location>
</feature>
<keyword evidence="6" id="KW-0325">Glycoprotein</keyword>
<keyword evidence="3 7" id="KW-0812">Transmembrane</keyword>